<evidence type="ECO:0000256" key="9">
    <source>
        <dbReference type="ARBA" id="ARBA00022989"/>
    </source>
</evidence>
<evidence type="ECO:0000259" key="13">
    <source>
        <dbReference type="PROSITE" id="PS50109"/>
    </source>
</evidence>
<feature type="transmembrane region" description="Helical" evidence="12">
    <location>
        <begin position="113"/>
        <end position="130"/>
    </location>
</feature>
<name>A0ABP8V281_9GAMM</name>
<evidence type="ECO:0000256" key="3">
    <source>
        <dbReference type="ARBA" id="ARBA00006434"/>
    </source>
</evidence>
<dbReference type="GO" id="GO:0016301">
    <property type="term" value="F:kinase activity"/>
    <property type="evidence" value="ECO:0007669"/>
    <property type="project" value="UniProtKB-KW"/>
</dbReference>
<reference evidence="16" key="1">
    <citation type="journal article" date="2019" name="Int. J. Syst. Evol. Microbiol.">
        <title>The Global Catalogue of Microorganisms (GCM) 10K type strain sequencing project: providing services to taxonomists for standard genome sequencing and annotation.</title>
        <authorList>
            <consortium name="The Broad Institute Genomics Platform"/>
            <consortium name="The Broad Institute Genome Sequencing Center for Infectious Disease"/>
            <person name="Wu L."/>
            <person name="Ma J."/>
        </authorList>
    </citation>
    <scope>NUCLEOTIDE SEQUENCE [LARGE SCALE GENOMIC DNA]</scope>
    <source>
        <strain evidence="16">JCM 17805</strain>
    </source>
</reference>
<feature type="transmembrane region" description="Helical" evidence="12">
    <location>
        <begin position="62"/>
        <end position="81"/>
    </location>
</feature>
<evidence type="ECO:0000256" key="7">
    <source>
        <dbReference type="ARBA" id="ARBA00022692"/>
    </source>
</evidence>
<dbReference type="SMART" id="SM00448">
    <property type="entry name" value="REC"/>
    <property type="match status" value="1"/>
</dbReference>
<dbReference type="CDD" id="cd00075">
    <property type="entry name" value="HATPase"/>
    <property type="match status" value="1"/>
</dbReference>
<keyword evidence="5 11" id="KW-0597">Phosphoprotein</keyword>
<dbReference type="PROSITE" id="PS50283">
    <property type="entry name" value="NA_SOLUT_SYMP_3"/>
    <property type="match status" value="1"/>
</dbReference>
<organism evidence="15 16">
    <name type="scientific">Kistimonas scapharcae</name>
    <dbReference type="NCBI Taxonomy" id="1036133"/>
    <lineage>
        <taxon>Bacteria</taxon>
        <taxon>Pseudomonadati</taxon>
        <taxon>Pseudomonadota</taxon>
        <taxon>Gammaproteobacteria</taxon>
        <taxon>Oceanospirillales</taxon>
        <taxon>Endozoicomonadaceae</taxon>
        <taxon>Kistimonas</taxon>
    </lineage>
</organism>
<dbReference type="Proteomes" id="UP001500604">
    <property type="component" value="Unassembled WGS sequence"/>
</dbReference>
<gene>
    <name evidence="15" type="ORF">GCM10023116_21720</name>
</gene>
<dbReference type="SUPFAM" id="SSF55874">
    <property type="entry name" value="ATPase domain of HSP90 chaperone/DNA topoisomerase II/histidine kinase"/>
    <property type="match status" value="1"/>
</dbReference>
<dbReference type="PANTHER" id="PTHR43047">
    <property type="entry name" value="TWO-COMPONENT HISTIDINE PROTEIN KINASE"/>
    <property type="match status" value="1"/>
</dbReference>
<dbReference type="InterPro" id="IPR001789">
    <property type="entry name" value="Sig_transdc_resp-reg_receiver"/>
</dbReference>
<feature type="transmembrane region" description="Helical" evidence="12">
    <location>
        <begin position="342"/>
        <end position="367"/>
    </location>
</feature>
<dbReference type="Gene3D" id="1.10.287.130">
    <property type="match status" value="1"/>
</dbReference>
<evidence type="ECO:0000256" key="5">
    <source>
        <dbReference type="ARBA" id="ARBA00022553"/>
    </source>
</evidence>
<dbReference type="CDD" id="cd00082">
    <property type="entry name" value="HisKA"/>
    <property type="match status" value="1"/>
</dbReference>
<dbReference type="InterPro" id="IPR036097">
    <property type="entry name" value="HisK_dim/P_sf"/>
</dbReference>
<keyword evidence="8 15" id="KW-0418">Kinase</keyword>
<keyword evidence="6" id="KW-0808">Transferase</keyword>
<dbReference type="CDD" id="cd00130">
    <property type="entry name" value="PAS"/>
    <property type="match status" value="1"/>
</dbReference>
<dbReference type="PRINTS" id="PR00344">
    <property type="entry name" value="BCTRLSENSOR"/>
</dbReference>
<comment type="similarity">
    <text evidence="3">Belongs to the sodium:solute symporter (SSF) (TC 2.A.21) family.</text>
</comment>
<evidence type="ECO:0000256" key="2">
    <source>
        <dbReference type="ARBA" id="ARBA00004141"/>
    </source>
</evidence>
<feature type="transmembrane region" description="Helical" evidence="12">
    <location>
        <begin position="415"/>
        <end position="436"/>
    </location>
</feature>
<dbReference type="Gene3D" id="3.40.50.2300">
    <property type="match status" value="1"/>
</dbReference>
<feature type="transmembrane region" description="Helical" evidence="12">
    <location>
        <begin position="202"/>
        <end position="224"/>
    </location>
</feature>
<feature type="transmembrane region" description="Helical" evidence="12">
    <location>
        <begin position="484"/>
        <end position="505"/>
    </location>
</feature>
<dbReference type="Pfam" id="PF02518">
    <property type="entry name" value="HATPase_c"/>
    <property type="match status" value="1"/>
</dbReference>
<accession>A0ABP8V281</accession>
<dbReference type="EMBL" id="BAABFL010000331">
    <property type="protein sequence ID" value="GAA4649891.1"/>
    <property type="molecule type" value="Genomic_DNA"/>
</dbReference>
<dbReference type="InterPro" id="IPR035965">
    <property type="entry name" value="PAS-like_dom_sf"/>
</dbReference>
<comment type="caution">
    <text evidence="15">The sequence shown here is derived from an EMBL/GenBank/DDBJ whole genome shotgun (WGS) entry which is preliminary data.</text>
</comment>
<evidence type="ECO:0000259" key="14">
    <source>
        <dbReference type="PROSITE" id="PS50110"/>
    </source>
</evidence>
<dbReference type="InterPro" id="IPR004358">
    <property type="entry name" value="Sig_transdc_His_kin-like_C"/>
</dbReference>
<feature type="transmembrane region" description="Helical" evidence="12">
    <location>
        <begin position="387"/>
        <end position="403"/>
    </location>
</feature>
<feature type="domain" description="Response regulatory" evidence="14">
    <location>
        <begin position="1033"/>
        <end position="1147"/>
    </location>
</feature>
<evidence type="ECO:0000256" key="11">
    <source>
        <dbReference type="PROSITE-ProRule" id="PRU00169"/>
    </source>
</evidence>
<dbReference type="InterPro" id="IPR011006">
    <property type="entry name" value="CheY-like_superfamily"/>
</dbReference>
<sequence length="1157" mass="127321">MSGVLIALVSLFYVGALFAVAWYGDRNSRTLAQRWQPWIYSLSLAVYCTSWTFFGAVGQAALAPWSFLPIYVAPILVFILLRRLLTRMILISKQQNITSIADFLAARYGKSRLLAAVATVILLLGILPYIALQLKAIVMGYTLLSAGSGLLTVSDSFNRSGHDTALIVSLVLAAFTVLFGTRHLDATEHHHGVMLAIAVESVIKLVAFIAVGVFVVYACFGDAVQPWRLFQNSVVSQGNASNIHFFSLLPHILLSMAAFLCLPRQFHVMVVENADIGHLKLARRVFSLYLVLAGIFVLPIALAGKRLLPEGVLPDTYVISLPLSMGQEWLAMLAFIGGASAAISMVIVATIALTIMISNELIVPLLVRRQSFTGKDFSQLKGMLLSLRRSLILVILLLAYLMYRLLEQGQSLASIGYLSFTAVAQLAPALIGGLVWRESNRMGVLSGLLIGMLIWFCTLVLPVIQTTGFVDSNVADVGQWHSSTWGMLLSLGGNLIAFVLGSFWFRPTVMERQQAAVFVGTALPEEKERLPRVTVAELETLAARFIGQDKTTAAFSTFAGYAQPALREQQAPQALIDFTERLLARVLGGSSARVVMRSALSGDAMGLDDVETIIGESSSVLRFNRELLQGALENVSQGISVVDRDLRLVAWNQTYLALFDYPEGFICIGRHVSDIIRHNATQGLCGPGDIEAHVRKRVKQMAQGNAHRSERVRADGRVIQVQGNPMPGGGFVMSFTDITGFRRVEQALKEMNESLEQRVSDRTRDLESANMALRRAKQQAEQASHDRSRFFATISHDLMQPLNAARLFSATLSEQVGQTGKDSDEARLAGHIETSLRSAEEIINDLLDLSRLESGKLKPSFSAFTVTELFEPLMVECQGIATSQGVTVHHWGGHYSVYSDRKLLRRVLQNFLCNAIRYAPAGRVMLGCRRQGNYLRIEVRDNGPGIPEERQAQIFNAFQRLDGHVSQGFGLGLAIVQGIASVLRCQIGLKSHPGQGSVFFIVVPLRQRSTIPVRDITVSTLPLSKGDMMSGRTILCIDNDLTILKGMRELLERWGCRVLTAVDSESAKRHLTYTLDAILVDYHLDNGSNGVDVIRDLRHKANLSVPTVMITADGSAQLREQLKGMDIRYLSKPLKPAALRALLSRLLRDRRLGIPVY</sequence>
<dbReference type="Pfam" id="PF00512">
    <property type="entry name" value="HisKA"/>
    <property type="match status" value="1"/>
</dbReference>
<comment type="subcellular location">
    <subcellularLocation>
        <location evidence="2">Membrane</location>
        <topology evidence="2">Multi-pass membrane protein</topology>
    </subcellularLocation>
</comment>
<evidence type="ECO:0000256" key="8">
    <source>
        <dbReference type="ARBA" id="ARBA00022777"/>
    </source>
</evidence>
<evidence type="ECO:0000256" key="12">
    <source>
        <dbReference type="SAM" id="Phobius"/>
    </source>
</evidence>
<dbReference type="InterPro" id="IPR003594">
    <property type="entry name" value="HATPase_dom"/>
</dbReference>
<dbReference type="RefSeq" id="WP_345195912.1">
    <property type="nucleotide sequence ID" value="NZ_BAABFL010000331.1"/>
</dbReference>
<feature type="transmembrane region" description="Helical" evidence="12">
    <location>
        <begin position="165"/>
        <end position="182"/>
    </location>
</feature>
<dbReference type="InterPro" id="IPR005467">
    <property type="entry name" value="His_kinase_dom"/>
</dbReference>
<evidence type="ECO:0000313" key="15">
    <source>
        <dbReference type="EMBL" id="GAA4649891.1"/>
    </source>
</evidence>
<dbReference type="Pfam" id="PF12860">
    <property type="entry name" value="PAS_7"/>
    <property type="match status" value="1"/>
</dbReference>
<dbReference type="Pfam" id="PF00072">
    <property type="entry name" value="Response_reg"/>
    <property type="match status" value="1"/>
</dbReference>
<proteinExistence type="inferred from homology"/>
<evidence type="ECO:0000256" key="4">
    <source>
        <dbReference type="ARBA" id="ARBA00012438"/>
    </source>
</evidence>
<dbReference type="SUPFAM" id="SSF55785">
    <property type="entry name" value="PYP-like sensor domain (PAS domain)"/>
    <property type="match status" value="1"/>
</dbReference>
<dbReference type="Gene3D" id="1.20.1730.10">
    <property type="entry name" value="Sodium/glucose cotransporter"/>
    <property type="match status" value="1"/>
</dbReference>
<dbReference type="Gene3D" id="3.30.450.20">
    <property type="entry name" value="PAS domain"/>
    <property type="match status" value="1"/>
</dbReference>
<keyword evidence="7 12" id="KW-0812">Transmembrane</keyword>
<dbReference type="SMART" id="SM00388">
    <property type="entry name" value="HisKA"/>
    <property type="match status" value="1"/>
</dbReference>
<feature type="transmembrane region" description="Helical" evidence="12">
    <location>
        <begin position="6"/>
        <end position="25"/>
    </location>
</feature>
<keyword evidence="10 12" id="KW-0472">Membrane</keyword>
<dbReference type="InterPro" id="IPR003661">
    <property type="entry name" value="HisK_dim/P_dom"/>
</dbReference>
<feature type="modified residue" description="4-aspartylphosphate" evidence="11">
    <location>
        <position position="1081"/>
    </location>
</feature>
<evidence type="ECO:0000256" key="6">
    <source>
        <dbReference type="ARBA" id="ARBA00022679"/>
    </source>
</evidence>
<dbReference type="CDD" id="cd10322">
    <property type="entry name" value="SLC5sbd"/>
    <property type="match status" value="1"/>
</dbReference>
<dbReference type="InterPro" id="IPR000014">
    <property type="entry name" value="PAS"/>
</dbReference>
<feature type="transmembrane region" description="Helical" evidence="12">
    <location>
        <begin position="37"/>
        <end position="56"/>
    </location>
</feature>
<dbReference type="Gene3D" id="3.30.565.10">
    <property type="entry name" value="Histidine kinase-like ATPase, C-terminal domain"/>
    <property type="match status" value="1"/>
</dbReference>
<feature type="transmembrane region" description="Helical" evidence="12">
    <location>
        <begin position="286"/>
        <end position="304"/>
    </location>
</feature>
<feature type="transmembrane region" description="Helical" evidence="12">
    <location>
        <begin position="245"/>
        <end position="266"/>
    </location>
</feature>
<feature type="transmembrane region" description="Helical" evidence="12">
    <location>
        <begin position="443"/>
        <end position="464"/>
    </location>
</feature>
<feature type="domain" description="Histidine kinase" evidence="13">
    <location>
        <begin position="793"/>
        <end position="1007"/>
    </location>
</feature>
<evidence type="ECO:0000256" key="1">
    <source>
        <dbReference type="ARBA" id="ARBA00000085"/>
    </source>
</evidence>
<dbReference type="SUPFAM" id="SSF47384">
    <property type="entry name" value="Homodimeric domain of signal transducing histidine kinase"/>
    <property type="match status" value="1"/>
</dbReference>
<dbReference type="SUPFAM" id="SSF52172">
    <property type="entry name" value="CheY-like"/>
    <property type="match status" value="1"/>
</dbReference>
<evidence type="ECO:0000313" key="16">
    <source>
        <dbReference type="Proteomes" id="UP001500604"/>
    </source>
</evidence>
<dbReference type="PANTHER" id="PTHR43047:SF9">
    <property type="entry name" value="HISTIDINE KINASE"/>
    <property type="match status" value="1"/>
</dbReference>
<dbReference type="PROSITE" id="PS50109">
    <property type="entry name" value="HIS_KIN"/>
    <property type="match status" value="1"/>
</dbReference>
<comment type="catalytic activity">
    <reaction evidence="1">
        <text>ATP + protein L-histidine = ADP + protein N-phospho-L-histidine.</text>
        <dbReference type="EC" id="2.7.13.3"/>
    </reaction>
</comment>
<dbReference type="CDD" id="cd00156">
    <property type="entry name" value="REC"/>
    <property type="match status" value="1"/>
</dbReference>
<keyword evidence="9 12" id="KW-1133">Transmembrane helix</keyword>
<protein>
    <recommendedName>
        <fullName evidence="4">histidine kinase</fullName>
        <ecNumber evidence="4">2.7.13.3</ecNumber>
    </recommendedName>
</protein>
<evidence type="ECO:0000256" key="10">
    <source>
        <dbReference type="ARBA" id="ARBA00023136"/>
    </source>
</evidence>
<dbReference type="InterPro" id="IPR001734">
    <property type="entry name" value="Na/solute_symporter"/>
</dbReference>
<dbReference type="InterPro" id="IPR036890">
    <property type="entry name" value="HATPase_C_sf"/>
</dbReference>
<dbReference type="PROSITE" id="PS50110">
    <property type="entry name" value="RESPONSE_REGULATORY"/>
    <property type="match status" value="1"/>
</dbReference>
<dbReference type="InterPro" id="IPR038377">
    <property type="entry name" value="Na/Glc_symporter_sf"/>
</dbReference>
<keyword evidence="16" id="KW-1185">Reference proteome</keyword>
<dbReference type="EC" id="2.7.13.3" evidence="4"/>
<dbReference type="SMART" id="SM00387">
    <property type="entry name" value="HATPase_c"/>
    <property type="match status" value="1"/>
</dbReference>